<evidence type="ECO:0000313" key="3">
    <source>
        <dbReference type="Proteomes" id="UP000299102"/>
    </source>
</evidence>
<gene>
    <name evidence="2" type="ORF">EVAR_55123_1</name>
</gene>
<name>A0A4C1YDC3_EUMVA</name>
<comment type="caution">
    <text evidence="2">The sequence shown here is derived from an EMBL/GenBank/DDBJ whole genome shotgun (WGS) entry which is preliminary data.</text>
</comment>
<dbReference type="AlphaFoldDB" id="A0A4C1YDC3"/>
<proteinExistence type="predicted"/>
<keyword evidence="3" id="KW-1185">Reference proteome</keyword>
<dbReference type="EMBL" id="BGZK01001142">
    <property type="protein sequence ID" value="GBP72355.1"/>
    <property type="molecule type" value="Genomic_DNA"/>
</dbReference>
<accession>A0A4C1YDC3</accession>
<reference evidence="2 3" key="1">
    <citation type="journal article" date="2019" name="Commun. Biol.">
        <title>The bagworm genome reveals a unique fibroin gene that provides high tensile strength.</title>
        <authorList>
            <person name="Kono N."/>
            <person name="Nakamura H."/>
            <person name="Ohtoshi R."/>
            <person name="Tomita M."/>
            <person name="Numata K."/>
            <person name="Arakawa K."/>
        </authorList>
    </citation>
    <scope>NUCLEOTIDE SEQUENCE [LARGE SCALE GENOMIC DNA]</scope>
</reference>
<organism evidence="2 3">
    <name type="scientific">Eumeta variegata</name>
    <name type="common">Bagworm moth</name>
    <name type="synonym">Eumeta japonica</name>
    <dbReference type="NCBI Taxonomy" id="151549"/>
    <lineage>
        <taxon>Eukaryota</taxon>
        <taxon>Metazoa</taxon>
        <taxon>Ecdysozoa</taxon>
        <taxon>Arthropoda</taxon>
        <taxon>Hexapoda</taxon>
        <taxon>Insecta</taxon>
        <taxon>Pterygota</taxon>
        <taxon>Neoptera</taxon>
        <taxon>Endopterygota</taxon>
        <taxon>Lepidoptera</taxon>
        <taxon>Glossata</taxon>
        <taxon>Ditrysia</taxon>
        <taxon>Tineoidea</taxon>
        <taxon>Psychidae</taxon>
        <taxon>Oiketicinae</taxon>
        <taxon>Eumeta</taxon>
    </lineage>
</organism>
<feature type="compositionally biased region" description="Low complexity" evidence="1">
    <location>
        <begin position="58"/>
        <end position="71"/>
    </location>
</feature>
<feature type="compositionally biased region" description="Basic residues" evidence="1">
    <location>
        <begin position="25"/>
        <end position="43"/>
    </location>
</feature>
<evidence type="ECO:0000256" key="1">
    <source>
        <dbReference type="SAM" id="MobiDB-lite"/>
    </source>
</evidence>
<feature type="region of interest" description="Disordered" evidence="1">
    <location>
        <begin position="14"/>
        <end position="112"/>
    </location>
</feature>
<sequence length="175" mass="19338">MNESRLTEHIYAVLWYSKESPPASKKAKPSPKKSPKGSKKVKTNVKPQSPNKRKSAGSTPTVASTSKTATAVMEKTTPVKSAKTTPNKKSPAKQSKVETPVKTPKTRAKRASRGIAHTLDIDWQDHAYASKASRQKITSPSLPLEPLIRLRSRRHTQALRTQRVRQGTHAAIMVR</sequence>
<dbReference type="Proteomes" id="UP000299102">
    <property type="component" value="Unassembled WGS sequence"/>
</dbReference>
<protein>
    <submittedName>
        <fullName evidence="2">Uncharacterized protein</fullName>
    </submittedName>
</protein>
<evidence type="ECO:0000313" key="2">
    <source>
        <dbReference type="EMBL" id="GBP72355.1"/>
    </source>
</evidence>
<feature type="compositionally biased region" description="Polar residues" evidence="1">
    <location>
        <begin position="78"/>
        <end position="88"/>
    </location>
</feature>